<evidence type="ECO:0000256" key="2">
    <source>
        <dbReference type="ARBA" id="ARBA00023008"/>
    </source>
</evidence>
<keyword evidence="8" id="KW-1185">Reference proteome</keyword>
<dbReference type="Proteomes" id="UP001418222">
    <property type="component" value="Unassembled WGS sequence"/>
</dbReference>
<feature type="chain" id="PRO_5042974088" description="Phytocyanin domain-containing protein" evidence="5">
    <location>
        <begin position="25"/>
        <end position="220"/>
    </location>
</feature>
<reference evidence="7 8" key="1">
    <citation type="journal article" date="2022" name="Nat. Plants">
        <title>Genomes of leafy and leafless Platanthera orchids illuminate the evolution of mycoheterotrophy.</title>
        <authorList>
            <person name="Li M.H."/>
            <person name="Liu K.W."/>
            <person name="Li Z."/>
            <person name="Lu H.C."/>
            <person name="Ye Q.L."/>
            <person name="Zhang D."/>
            <person name="Wang J.Y."/>
            <person name="Li Y.F."/>
            <person name="Zhong Z.M."/>
            <person name="Liu X."/>
            <person name="Yu X."/>
            <person name="Liu D.K."/>
            <person name="Tu X.D."/>
            <person name="Liu B."/>
            <person name="Hao Y."/>
            <person name="Liao X.Y."/>
            <person name="Jiang Y.T."/>
            <person name="Sun W.H."/>
            <person name="Chen J."/>
            <person name="Chen Y.Q."/>
            <person name="Ai Y."/>
            <person name="Zhai J.W."/>
            <person name="Wu S.S."/>
            <person name="Zhou Z."/>
            <person name="Hsiao Y.Y."/>
            <person name="Wu W.L."/>
            <person name="Chen Y.Y."/>
            <person name="Lin Y.F."/>
            <person name="Hsu J.L."/>
            <person name="Li C.Y."/>
            <person name="Wang Z.W."/>
            <person name="Zhao X."/>
            <person name="Zhong W.Y."/>
            <person name="Ma X.K."/>
            <person name="Ma L."/>
            <person name="Huang J."/>
            <person name="Chen G.Z."/>
            <person name="Huang M.Z."/>
            <person name="Huang L."/>
            <person name="Peng D.H."/>
            <person name="Luo Y.B."/>
            <person name="Zou S.Q."/>
            <person name="Chen S.P."/>
            <person name="Lan S."/>
            <person name="Tsai W.C."/>
            <person name="Van de Peer Y."/>
            <person name="Liu Z.J."/>
        </authorList>
    </citation>
    <scope>NUCLEOTIDE SEQUENCE [LARGE SCALE GENOMIC DNA]</scope>
    <source>
        <strain evidence="7">Lor287</strain>
    </source>
</reference>
<name>A0AAP0G6L1_9ASPA</name>
<sequence length="220" mass="21750">MASSPVNSLVFIAVAAVIIELAAATNHTVGKPGGSWDLSTSLSSWASSIAFKSGDNLIFSYSPTSHDVAEVNKANYATCTAAGAIKTYNSGNDVIPLRSAGKRYFICGVPGHCTSGMKLEVHVIAAAATAPSPSSGAAPPPLSLRAGSPQPSPSSPPSSGSRPPFGSHPLIPVTPAPAGPPQAAGSTPTSTPAPSAAGRRGLGAAGLITGLGMLIIICAI</sequence>
<dbReference type="GO" id="GO:0046872">
    <property type="term" value="F:metal ion binding"/>
    <property type="evidence" value="ECO:0007669"/>
    <property type="project" value="UniProtKB-KW"/>
</dbReference>
<feature type="signal peptide" evidence="5">
    <location>
        <begin position="1"/>
        <end position="24"/>
    </location>
</feature>
<dbReference type="InterPro" id="IPR039391">
    <property type="entry name" value="Phytocyanin-like"/>
</dbReference>
<feature type="compositionally biased region" description="Low complexity" evidence="4">
    <location>
        <begin position="130"/>
        <end position="149"/>
    </location>
</feature>
<keyword evidence="1" id="KW-0479">Metal-binding</keyword>
<evidence type="ECO:0000256" key="3">
    <source>
        <dbReference type="ARBA" id="ARBA00023180"/>
    </source>
</evidence>
<keyword evidence="5" id="KW-0732">Signal</keyword>
<dbReference type="GO" id="GO:0005886">
    <property type="term" value="C:plasma membrane"/>
    <property type="evidence" value="ECO:0007669"/>
    <property type="project" value="TreeGrafter"/>
</dbReference>
<dbReference type="EMBL" id="JBBWWQ010000008">
    <property type="protein sequence ID" value="KAK8940621.1"/>
    <property type="molecule type" value="Genomic_DNA"/>
</dbReference>
<dbReference type="PANTHER" id="PTHR33021">
    <property type="entry name" value="BLUE COPPER PROTEIN"/>
    <property type="match status" value="1"/>
</dbReference>
<dbReference type="GO" id="GO:0009055">
    <property type="term" value="F:electron transfer activity"/>
    <property type="evidence" value="ECO:0007669"/>
    <property type="project" value="InterPro"/>
</dbReference>
<evidence type="ECO:0000313" key="7">
    <source>
        <dbReference type="EMBL" id="KAK8940621.1"/>
    </source>
</evidence>
<dbReference type="Gene3D" id="2.60.40.420">
    <property type="entry name" value="Cupredoxins - blue copper proteins"/>
    <property type="match status" value="1"/>
</dbReference>
<dbReference type="InterPro" id="IPR003245">
    <property type="entry name" value="Phytocyanin_dom"/>
</dbReference>
<dbReference type="PROSITE" id="PS51485">
    <property type="entry name" value="PHYTOCYANIN"/>
    <property type="match status" value="1"/>
</dbReference>
<dbReference type="PANTHER" id="PTHR33021:SF499">
    <property type="entry name" value="OS12G0150500 PROTEIN"/>
    <property type="match status" value="1"/>
</dbReference>
<evidence type="ECO:0000313" key="8">
    <source>
        <dbReference type="Proteomes" id="UP001418222"/>
    </source>
</evidence>
<dbReference type="Pfam" id="PF02298">
    <property type="entry name" value="Cu_bind_like"/>
    <property type="match status" value="1"/>
</dbReference>
<evidence type="ECO:0000256" key="4">
    <source>
        <dbReference type="SAM" id="MobiDB-lite"/>
    </source>
</evidence>
<proteinExistence type="predicted"/>
<dbReference type="CDD" id="cd04216">
    <property type="entry name" value="Phytocyanin"/>
    <property type="match status" value="1"/>
</dbReference>
<keyword evidence="2" id="KW-0186">Copper</keyword>
<dbReference type="InterPro" id="IPR028871">
    <property type="entry name" value="BlueCu_1_BS"/>
</dbReference>
<protein>
    <recommendedName>
        <fullName evidence="6">Phytocyanin domain-containing protein</fullName>
    </recommendedName>
</protein>
<feature type="compositionally biased region" description="Low complexity" evidence="4">
    <location>
        <begin position="157"/>
        <end position="169"/>
    </location>
</feature>
<dbReference type="PROSITE" id="PS00196">
    <property type="entry name" value="COPPER_BLUE"/>
    <property type="match status" value="1"/>
</dbReference>
<evidence type="ECO:0000259" key="6">
    <source>
        <dbReference type="PROSITE" id="PS51485"/>
    </source>
</evidence>
<feature type="compositionally biased region" description="Low complexity" evidence="4">
    <location>
        <begin position="181"/>
        <end position="198"/>
    </location>
</feature>
<evidence type="ECO:0000256" key="5">
    <source>
        <dbReference type="SAM" id="SignalP"/>
    </source>
</evidence>
<organism evidence="7 8">
    <name type="scientific">Platanthera zijinensis</name>
    <dbReference type="NCBI Taxonomy" id="2320716"/>
    <lineage>
        <taxon>Eukaryota</taxon>
        <taxon>Viridiplantae</taxon>
        <taxon>Streptophyta</taxon>
        <taxon>Embryophyta</taxon>
        <taxon>Tracheophyta</taxon>
        <taxon>Spermatophyta</taxon>
        <taxon>Magnoliopsida</taxon>
        <taxon>Liliopsida</taxon>
        <taxon>Asparagales</taxon>
        <taxon>Orchidaceae</taxon>
        <taxon>Orchidoideae</taxon>
        <taxon>Orchideae</taxon>
        <taxon>Orchidinae</taxon>
        <taxon>Platanthera</taxon>
    </lineage>
</organism>
<feature type="region of interest" description="Disordered" evidence="4">
    <location>
        <begin position="130"/>
        <end position="198"/>
    </location>
</feature>
<accession>A0AAP0G6L1</accession>
<feature type="domain" description="Phytocyanin" evidence="6">
    <location>
        <begin position="25"/>
        <end position="125"/>
    </location>
</feature>
<dbReference type="FunFam" id="2.60.40.420:FF:000003">
    <property type="entry name" value="Blue copper"/>
    <property type="match status" value="1"/>
</dbReference>
<dbReference type="SUPFAM" id="SSF49503">
    <property type="entry name" value="Cupredoxins"/>
    <property type="match status" value="1"/>
</dbReference>
<keyword evidence="3" id="KW-0325">Glycoprotein</keyword>
<evidence type="ECO:0000256" key="1">
    <source>
        <dbReference type="ARBA" id="ARBA00022723"/>
    </source>
</evidence>
<dbReference type="InterPro" id="IPR008972">
    <property type="entry name" value="Cupredoxin"/>
</dbReference>
<gene>
    <name evidence="7" type="ORF">KSP39_PZI010180</name>
</gene>
<dbReference type="AlphaFoldDB" id="A0AAP0G6L1"/>
<comment type="caution">
    <text evidence="7">The sequence shown here is derived from an EMBL/GenBank/DDBJ whole genome shotgun (WGS) entry which is preliminary data.</text>
</comment>